<protein>
    <submittedName>
        <fullName evidence="2">Ig-like domain-containing protein</fullName>
    </submittedName>
</protein>
<dbReference type="InterPro" id="IPR013783">
    <property type="entry name" value="Ig-like_fold"/>
</dbReference>
<feature type="region of interest" description="Disordered" evidence="1">
    <location>
        <begin position="1"/>
        <end position="50"/>
    </location>
</feature>
<evidence type="ECO:0000256" key="1">
    <source>
        <dbReference type="SAM" id="MobiDB-lite"/>
    </source>
</evidence>
<proteinExistence type="predicted"/>
<organism evidence="2 3">
    <name type="scientific">Pantoea eucrina</name>
    <dbReference type="NCBI Taxonomy" id="472693"/>
    <lineage>
        <taxon>Bacteria</taxon>
        <taxon>Pseudomonadati</taxon>
        <taxon>Pseudomonadota</taxon>
        <taxon>Gammaproteobacteria</taxon>
        <taxon>Enterobacterales</taxon>
        <taxon>Erwiniaceae</taxon>
        <taxon>Pantoea</taxon>
    </lineage>
</organism>
<evidence type="ECO:0000313" key="3">
    <source>
        <dbReference type="Proteomes" id="UP001288620"/>
    </source>
</evidence>
<comment type="caution">
    <text evidence="2">The sequence shown here is derived from an EMBL/GenBank/DDBJ whole genome shotgun (WGS) entry which is preliminary data.</text>
</comment>
<gene>
    <name evidence="2" type="ORF">N4G40_03285</name>
</gene>
<dbReference type="RefSeq" id="WP_322541426.1">
    <property type="nucleotide sequence ID" value="NZ_JAOBTT010000001.1"/>
</dbReference>
<dbReference type="Gene3D" id="2.60.40.10">
    <property type="entry name" value="Immunoglobulins"/>
    <property type="match status" value="3"/>
</dbReference>
<keyword evidence="3" id="KW-1185">Reference proteome</keyword>
<dbReference type="Proteomes" id="UP001288620">
    <property type="component" value="Unassembled WGS sequence"/>
</dbReference>
<evidence type="ECO:0000313" key="2">
    <source>
        <dbReference type="EMBL" id="MDZ7277306.1"/>
    </source>
</evidence>
<dbReference type="EMBL" id="JAOBTT010000001">
    <property type="protein sequence ID" value="MDZ7277306.1"/>
    <property type="molecule type" value="Genomic_DNA"/>
</dbReference>
<accession>A0ABU5LBI1</accession>
<sequence>MNSTRDTDRLFSTLWPEAADPAPSATANPRRDDDRAALDAVQPQPERAPPTIRYALDDVGTVKGELDSGSSTDDFSPTLVGRAEPNSIVYLFAQNKYGGIGFKGSVKTDSDGNWVIQSREMISGDGLYSFHASYTNSKQDYRPDFVLNLASQNDPVPQIAFAHDNSGDMTGKIYQYGTTDDKTPTLEGRGAPGSVVEVQARSSCGGWRTLGSVKVDAQGNWQFPVTERDHYGEWSFRARGHYHGQASSWSENFTLIVIPEKPQPPTIEYLLDDQGCAPEMVFDRGITDDSTPVLNGTGVPGQVIEVEYILQALGSISARQTGSTVVGEDGTWQFSFPTLYQQGSWVCQARASTGELKSAWTATFSFILESPAPTPQEIAPDEKISVAPETMDINTLLAHAEAEGDPELMKELHALLSNLEESLSTPSTQNYVMLDGEQMAWSDSAGVFTLKELGWHNVPLGEHELAVPYLARNEWF</sequence>
<reference evidence="3" key="1">
    <citation type="submission" date="2023-07" db="EMBL/GenBank/DDBJ databases">
        <title>Structural and functional analysis of rice phyllospheric bacteria for their antimicrobial properties and defense elicitation against blast disease.</title>
        <authorList>
            <person name="Sahu K.P."/>
            <person name="Asharani P."/>
            <person name="Kumar M."/>
            <person name="Reddy B."/>
            <person name="Kumar A."/>
        </authorList>
    </citation>
    <scope>NUCLEOTIDE SEQUENCE [LARGE SCALE GENOMIC DNA]</scope>
    <source>
        <strain evidence="3">OsEp_Plm_30P10</strain>
    </source>
</reference>
<name>A0ABU5LBI1_9GAMM</name>